<organism evidence="2 3">
    <name type="scientific">Trichinella britovi</name>
    <name type="common">Parasitic roundworm</name>
    <dbReference type="NCBI Taxonomy" id="45882"/>
    <lineage>
        <taxon>Eukaryota</taxon>
        <taxon>Metazoa</taxon>
        <taxon>Ecdysozoa</taxon>
        <taxon>Nematoda</taxon>
        <taxon>Enoplea</taxon>
        <taxon>Dorylaimia</taxon>
        <taxon>Trichinellida</taxon>
        <taxon>Trichinellidae</taxon>
        <taxon>Trichinella</taxon>
    </lineage>
</organism>
<accession>A0A0V1C8X8</accession>
<dbReference type="AlphaFoldDB" id="A0A0V1C8X8"/>
<dbReference type="EMBL" id="JYDI01000402">
    <property type="protein sequence ID" value="KRY45140.1"/>
    <property type="molecule type" value="Genomic_DNA"/>
</dbReference>
<comment type="caution">
    <text evidence="2">The sequence shown here is derived from an EMBL/GenBank/DDBJ whole genome shotgun (WGS) entry which is preliminary data.</text>
</comment>
<sequence length="83" mass="9400">MNFQWMQWPTSSRWTRSTSTCRQSCHNSDAAALKERKLSDWIISGLPRRAMNRRSACITLAVGICGTSSKCTARDAMHVNKHT</sequence>
<keyword evidence="3" id="KW-1185">Reference proteome</keyword>
<protein>
    <submittedName>
        <fullName evidence="2">Uncharacterized protein</fullName>
    </submittedName>
</protein>
<gene>
    <name evidence="2" type="ORF">T03_10801</name>
    <name evidence="1" type="ORF">T03_11911</name>
</gene>
<proteinExistence type="predicted"/>
<evidence type="ECO:0000313" key="3">
    <source>
        <dbReference type="Proteomes" id="UP000054653"/>
    </source>
</evidence>
<reference evidence="2 3" key="1">
    <citation type="submission" date="2015-01" db="EMBL/GenBank/DDBJ databases">
        <title>Evolution of Trichinella species and genotypes.</title>
        <authorList>
            <person name="Korhonen P.K."/>
            <person name="Edoardo P."/>
            <person name="Giuseppe L.R."/>
            <person name="Gasser R.B."/>
        </authorList>
    </citation>
    <scope>NUCLEOTIDE SEQUENCE [LARGE SCALE GENOMIC DNA]</scope>
    <source>
        <strain evidence="2">ISS120</strain>
    </source>
</reference>
<name>A0A0V1C8X8_TRIBR</name>
<dbReference type="EMBL" id="JYDI01000331">
    <property type="protein sequence ID" value="KRY45769.1"/>
    <property type="molecule type" value="Genomic_DNA"/>
</dbReference>
<evidence type="ECO:0000313" key="2">
    <source>
        <dbReference type="EMBL" id="KRY45769.1"/>
    </source>
</evidence>
<evidence type="ECO:0000313" key="1">
    <source>
        <dbReference type="EMBL" id="KRY45140.1"/>
    </source>
</evidence>
<dbReference type="Proteomes" id="UP000054653">
    <property type="component" value="Unassembled WGS sequence"/>
</dbReference>